<gene>
    <name evidence="2" type="ORF">GCM10011390_04290</name>
</gene>
<feature type="domain" description="TfoX N-terminal" evidence="1">
    <location>
        <begin position="8"/>
        <end position="101"/>
    </location>
</feature>
<dbReference type="Pfam" id="PF04993">
    <property type="entry name" value="TfoX_N"/>
    <property type="match status" value="1"/>
</dbReference>
<dbReference type="PANTHER" id="PTHR36121:SF1">
    <property type="entry name" value="PROTEIN SXY"/>
    <property type="match status" value="1"/>
</dbReference>
<evidence type="ECO:0000313" key="3">
    <source>
        <dbReference type="Proteomes" id="UP000644699"/>
    </source>
</evidence>
<reference evidence="2" key="2">
    <citation type="submission" date="2020-09" db="EMBL/GenBank/DDBJ databases">
        <authorList>
            <person name="Sun Q."/>
            <person name="Zhou Y."/>
        </authorList>
    </citation>
    <scope>NUCLEOTIDE SEQUENCE</scope>
    <source>
        <strain evidence="2">CGMCC 1.15367</strain>
    </source>
</reference>
<dbReference type="InterPro" id="IPR007076">
    <property type="entry name" value="TfoX_N"/>
</dbReference>
<reference evidence="2" key="1">
    <citation type="journal article" date="2014" name="Int. J. Syst. Evol. Microbiol.">
        <title>Complete genome sequence of Corynebacterium casei LMG S-19264T (=DSM 44701T), isolated from a smear-ripened cheese.</title>
        <authorList>
            <consortium name="US DOE Joint Genome Institute (JGI-PGF)"/>
            <person name="Walter F."/>
            <person name="Albersmeier A."/>
            <person name="Kalinowski J."/>
            <person name="Ruckert C."/>
        </authorList>
    </citation>
    <scope>NUCLEOTIDE SEQUENCE</scope>
    <source>
        <strain evidence="2">CGMCC 1.15367</strain>
    </source>
</reference>
<dbReference type="Proteomes" id="UP000644699">
    <property type="component" value="Unassembled WGS sequence"/>
</dbReference>
<dbReference type="EMBL" id="BMIQ01000001">
    <property type="protein sequence ID" value="GGD88705.1"/>
    <property type="molecule type" value="Genomic_DNA"/>
</dbReference>
<keyword evidence="3" id="KW-1185">Reference proteome</keyword>
<accession>A0A916ZD17</accession>
<protein>
    <submittedName>
        <fullName evidence="2">Competence protein TfoX</fullName>
    </submittedName>
</protein>
<comment type="caution">
    <text evidence="2">The sequence shown here is derived from an EMBL/GenBank/DDBJ whole genome shotgun (WGS) entry which is preliminary data.</text>
</comment>
<dbReference type="Gene3D" id="3.30.1460.30">
    <property type="entry name" value="YgaC/TfoX-N like chaperone"/>
    <property type="match status" value="1"/>
</dbReference>
<dbReference type="RefSeq" id="WP_188906571.1">
    <property type="nucleotide sequence ID" value="NZ_BMIQ01000001.1"/>
</dbReference>
<evidence type="ECO:0000259" key="1">
    <source>
        <dbReference type="Pfam" id="PF04993"/>
    </source>
</evidence>
<dbReference type="AlphaFoldDB" id="A0A916ZD17"/>
<proteinExistence type="predicted"/>
<name>A0A916ZD17_9HYPH</name>
<dbReference type="SUPFAM" id="SSF159894">
    <property type="entry name" value="YgaC/TfoX-N like"/>
    <property type="match status" value="1"/>
</dbReference>
<dbReference type="InterPro" id="IPR047525">
    <property type="entry name" value="TfoX-like"/>
</dbReference>
<dbReference type="PANTHER" id="PTHR36121">
    <property type="entry name" value="PROTEIN SXY"/>
    <property type="match status" value="1"/>
</dbReference>
<sequence>MDEEFVRDLFASEGPVQLRRLFGGKGIYLDGLIVAVMFGDQLLLKGDDQTGPLFEAAGSRRWTYQRPGKASVTMPYYDLPSEAYDDPDAMAVWARRAWEAAMRAAQAKSGKRRPKPPR</sequence>
<evidence type="ECO:0000313" key="2">
    <source>
        <dbReference type="EMBL" id="GGD88705.1"/>
    </source>
</evidence>
<organism evidence="2 3">
    <name type="scientific">Aureimonas endophytica</name>
    <dbReference type="NCBI Taxonomy" id="2027858"/>
    <lineage>
        <taxon>Bacteria</taxon>
        <taxon>Pseudomonadati</taxon>
        <taxon>Pseudomonadota</taxon>
        <taxon>Alphaproteobacteria</taxon>
        <taxon>Hyphomicrobiales</taxon>
        <taxon>Aurantimonadaceae</taxon>
        <taxon>Aureimonas</taxon>
    </lineage>
</organism>